<dbReference type="PANTHER" id="PTHR48041:SF139">
    <property type="entry name" value="PROTEIN SCARLET"/>
    <property type="match status" value="1"/>
</dbReference>
<dbReference type="EMBL" id="CAJPIZ010009971">
    <property type="protein sequence ID" value="CAG2112213.1"/>
    <property type="molecule type" value="Genomic_DNA"/>
</dbReference>
<proteinExistence type="predicted"/>
<name>A0A7R9Q5D3_9ACAR</name>
<dbReference type="GO" id="GO:0042626">
    <property type="term" value="F:ATPase-coupled transmembrane transporter activity"/>
    <property type="evidence" value="ECO:0007669"/>
    <property type="project" value="TreeGrafter"/>
</dbReference>
<evidence type="ECO:0000256" key="4">
    <source>
        <dbReference type="ARBA" id="ARBA00022989"/>
    </source>
</evidence>
<dbReference type="InterPro" id="IPR050352">
    <property type="entry name" value="ABCG_transporters"/>
</dbReference>
<keyword evidence="7" id="KW-1185">Reference proteome</keyword>
<accession>A0A7R9Q5D3</accession>
<keyword evidence="4" id="KW-1133">Transmembrane helix</keyword>
<evidence type="ECO:0000256" key="3">
    <source>
        <dbReference type="ARBA" id="ARBA00022692"/>
    </source>
</evidence>
<dbReference type="AlphaFoldDB" id="A0A7R9Q5D3"/>
<organism evidence="6">
    <name type="scientific">Medioppia subpectinata</name>
    <dbReference type="NCBI Taxonomy" id="1979941"/>
    <lineage>
        <taxon>Eukaryota</taxon>
        <taxon>Metazoa</taxon>
        <taxon>Ecdysozoa</taxon>
        <taxon>Arthropoda</taxon>
        <taxon>Chelicerata</taxon>
        <taxon>Arachnida</taxon>
        <taxon>Acari</taxon>
        <taxon>Acariformes</taxon>
        <taxon>Sarcoptiformes</taxon>
        <taxon>Oribatida</taxon>
        <taxon>Brachypylina</taxon>
        <taxon>Oppioidea</taxon>
        <taxon>Oppiidae</taxon>
        <taxon>Medioppia</taxon>
    </lineage>
</organism>
<dbReference type="OrthoDB" id="10042850at2759"/>
<comment type="subcellular location">
    <subcellularLocation>
        <location evidence="1">Membrane</location>
        <topology evidence="1">Multi-pass membrane protein</topology>
    </subcellularLocation>
</comment>
<dbReference type="Proteomes" id="UP000759131">
    <property type="component" value="Unassembled WGS sequence"/>
</dbReference>
<evidence type="ECO:0000313" key="6">
    <source>
        <dbReference type="EMBL" id="CAD7631783.1"/>
    </source>
</evidence>
<evidence type="ECO:0000256" key="5">
    <source>
        <dbReference type="ARBA" id="ARBA00023136"/>
    </source>
</evidence>
<evidence type="ECO:0000256" key="1">
    <source>
        <dbReference type="ARBA" id="ARBA00004141"/>
    </source>
</evidence>
<dbReference type="EMBL" id="OC864546">
    <property type="protein sequence ID" value="CAD7631783.1"/>
    <property type="molecule type" value="Genomic_DNA"/>
</dbReference>
<reference evidence="6" key="1">
    <citation type="submission" date="2020-11" db="EMBL/GenBank/DDBJ databases">
        <authorList>
            <person name="Tran Van P."/>
        </authorList>
    </citation>
    <scope>NUCLEOTIDE SEQUENCE</scope>
</reference>
<sequence>MGKCSSGQQKRIVMAMELTPDIKPNLICVDEPTSGVDSYSALLMIKCFKKLSQRHSLTIITSIHQPNLEILMLFDSLYVLAKGGLTVMRPGGFVDRNG</sequence>
<dbReference type="GO" id="GO:0016020">
    <property type="term" value="C:membrane"/>
    <property type="evidence" value="ECO:0007669"/>
    <property type="project" value="UniProtKB-SubCell"/>
</dbReference>
<evidence type="ECO:0000313" key="7">
    <source>
        <dbReference type="Proteomes" id="UP000759131"/>
    </source>
</evidence>
<gene>
    <name evidence="6" type="ORF">OSB1V03_LOCUS12192</name>
</gene>
<keyword evidence="2" id="KW-0813">Transport</keyword>
<evidence type="ECO:0000256" key="2">
    <source>
        <dbReference type="ARBA" id="ARBA00022448"/>
    </source>
</evidence>
<keyword evidence="5" id="KW-0472">Membrane</keyword>
<evidence type="ECO:0008006" key="8">
    <source>
        <dbReference type="Google" id="ProtNLM"/>
    </source>
</evidence>
<dbReference type="PANTHER" id="PTHR48041">
    <property type="entry name" value="ABC TRANSPORTER G FAMILY MEMBER 28"/>
    <property type="match status" value="1"/>
</dbReference>
<dbReference type="SUPFAM" id="SSF52540">
    <property type="entry name" value="P-loop containing nucleoside triphosphate hydrolases"/>
    <property type="match status" value="1"/>
</dbReference>
<dbReference type="Gene3D" id="3.40.50.300">
    <property type="entry name" value="P-loop containing nucleotide triphosphate hydrolases"/>
    <property type="match status" value="1"/>
</dbReference>
<dbReference type="InterPro" id="IPR027417">
    <property type="entry name" value="P-loop_NTPase"/>
</dbReference>
<protein>
    <recommendedName>
        <fullName evidence="8">White protein</fullName>
    </recommendedName>
</protein>
<keyword evidence="3" id="KW-0812">Transmembrane</keyword>